<dbReference type="OrthoDB" id="1098280at2"/>
<keyword evidence="5" id="KW-1185">Reference proteome</keyword>
<feature type="domain" description="FecR protein" evidence="2">
    <location>
        <begin position="122"/>
        <end position="213"/>
    </location>
</feature>
<dbReference type="PANTHER" id="PTHR30273:SF2">
    <property type="entry name" value="PROTEIN FECR"/>
    <property type="match status" value="1"/>
</dbReference>
<keyword evidence="1" id="KW-1133">Transmembrane helix</keyword>
<evidence type="ECO:0000313" key="4">
    <source>
        <dbReference type="EMBL" id="ATQ44603.1"/>
    </source>
</evidence>
<proteinExistence type="predicted"/>
<evidence type="ECO:0000313" key="5">
    <source>
        <dbReference type="Proteomes" id="UP000228945"/>
    </source>
</evidence>
<dbReference type="GO" id="GO:0016989">
    <property type="term" value="F:sigma factor antagonist activity"/>
    <property type="evidence" value="ECO:0007669"/>
    <property type="project" value="TreeGrafter"/>
</dbReference>
<dbReference type="InterPro" id="IPR006860">
    <property type="entry name" value="FecR"/>
</dbReference>
<gene>
    <name evidence="4" type="ORF">CSW64_20510</name>
</gene>
<dbReference type="Proteomes" id="UP000228945">
    <property type="component" value="Chromosome"/>
</dbReference>
<keyword evidence="1" id="KW-0812">Transmembrane</keyword>
<organism evidence="4 5">
    <name type="scientific">Caulobacter mirabilis</name>
    <dbReference type="NCBI Taxonomy" id="69666"/>
    <lineage>
        <taxon>Bacteria</taxon>
        <taxon>Pseudomonadati</taxon>
        <taxon>Pseudomonadota</taxon>
        <taxon>Alphaproteobacteria</taxon>
        <taxon>Caulobacterales</taxon>
        <taxon>Caulobacteraceae</taxon>
        <taxon>Caulobacter</taxon>
    </lineage>
</organism>
<name>A0A2D2B2Y7_9CAUL</name>
<evidence type="ECO:0008006" key="6">
    <source>
        <dbReference type="Google" id="ProtNLM"/>
    </source>
</evidence>
<feature type="domain" description="FecR N-terminal" evidence="3">
    <location>
        <begin position="20"/>
        <end position="61"/>
    </location>
</feature>
<dbReference type="Pfam" id="PF04773">
    <property type="entry name" value="FecR"/>
    <property type="match status" value="1"/>
</dbReference>
<evidence type="ECO:0000259" key="2">
    <source>
        <dbReference type="Pfam" id="PF04773"/>
    </source>
</evidence>
<dbReference type="AlphaFoldDB" id="A0A2D2B2Y7"/>
<evidence type="ECO:0000259" key="3">
    <source>
        <dbReference type="Pfam" id="PF16220"/>
    </source>
</evidence>
<dbReference type="Gene3D" id="2.60.120.1440">
    <property type="match status" value="1"/>
</dbReference>
<keyword evidence="1" id="KW-0472">Membrane</keyword>
<dbReference type="EMBL" id="CP024201">
    <property type="protein sequence ID" value="ATQ44603.1"/>
    <property type="molecule type" value="Genomic_DNA"/>
</dbReference>
<feature type="transmembrane region" description="Helical" evidence="1">
    <location>
        <begin position="89"/>
        <end position="109"/>
    </location>
</feature>
<dbReference type="InterPro" id="IPR032623">
    <property type="entry name" value="FecR_N"/>
</dbReference>
<sequence length="325" mass="34676">MMDVKRDIPAEGSGDDLEAQARAWIVRLRSGAATELDLLRLAEWRAASPAAEVAFERARRLWAELGSALATDAEARVVPLRRPRMTRRAALIGGGAMAAGVAGLAYLGARPVDGGREHETLLATAKGEQRTVALGTGVTADLNTATRARLWTAETGQGLELLRGEVLLTIAQDAPPSRFVARVGSAVAMAEAAQFVLRRDGSDASILCLQGQVLVEQAGSRLTLGPRTLLRLGEGVAELVRSSEAAEAVAWRSRQLVYEDRALGEVIEELNRYRPGRIVLRDGGLASRRVSGVVHLDRIDGALTNFARSLDARLTKLPGGIVILG</sequence>
<protein>
    <recommendedName>
        <fullName evidence="6">Iron dicitrate transport regulator FecR</fullName>
    </recommendedName>
</protein>
<dbReference type="PIRSF" id="PIRSF018266">
    <property type="entry name" value="FecR"/>
    <property type="match status" value="1"/>
</dbReference>
<dbReference type="PANTHER" id="PTHR30273">
    <property type="entry name" value="PERIPLASMIC SIGNAL SENSOR AND SIGMA FACTOR ACTIVATOR FECR-RELATED"/>
    <property type="match status" value="1"/>
</dbReference>
<reference evidence="4 5" key="1">
    <citation type="submission" date="2017-10" db="EMBL/GenBank/DDBJ databases">
        <title>Genome sequence of Caulobacter mirabilis FWC38.</title>
        <authorList>
            <person name="Fiebig A."/>
            <person name="Crosson S."/>
        </authorList>
    </citation>
    <scope>NUCLEOTIDE SEQUENCE [LARGE SCALE GENOMIC DNA]</scope>
    <source>
        <strain evidence="4 5">FWC 38</strain>
    </source>
</reference>
<dbReference type="KEGG" id="cmb:CSW64_20510"/>
<dbReference type="Pfam" id="PF16220">
    <property type="entry name" value="DUF4880"/>
    <property type="match status" value="1"/>
</dbReference>
<evidence type="ECO:0000256" key="1">
    <source>
        <dbReference type="SAM" id="Phobius"/>
    </source>
</evidence>
<accession>A0A2D2B2Y7</accession>
<dbReference type="InterPro" id="IPR012373">
    <property type="entry name" value="Ferrdict_sens_TM"/>
</dbReference>